<dbReference type="AlphaFoldDB" id="A0A4Y4G9K7"/>
<dbReference type="OrthoDB" id="2173042at2"/>
<evidence type="ECO:0000313" key="5">
    <source>
        <dbReference type="EMBL" id="NKY67678.1"/>
    </source>
</evidence>
<dbReference type="GO" id="GO:0016052">
    <property type="term" value="P:carbohydrate catabolic process"/>
    <property type="evidence" value="ECO:0007669"/>
    <property type="project" value="TreeGrafter"/>
</dbReference>
<protein>
    <submittedName>
        <fullName evidence="5 6">1,4-beta-N-acetylmuramidase</fullName>
    </submittedName>
</protein>
<dbReference type="PANTHER" id="PTHR34135">
    <property type="entry name" value="LYSOZYME"/>
    <property type="match status" value="1"/>
</dbReference>
<dbReference type="GO" id="GO:0003796">
    <property type="term" value="F:lysozyme activity"/>
    <property type="evidence" value="ECO:0007669"/>
    <property type="project" value="InterPro"/>
</dbReference>
<reference evidence="5 8" key="2">
    <citation type="submission" date="2020-04" db="EMBL/GenBank/DDBJ databases">
        <title>MicrobeNet Type strains.</title>
        <authorList>
            <person name="Nicholson A.C."/>
        </authorList>
    </citation>
    <scope>NUCLEOTIDE SEQUENCE [LARGE SCALE GENOMIC DNA]</scope>
    <source>
        <strain evidence="5 8">CCUG 33494</strain>
    </source>
</reference>
<dbReference type="GO" id="GO:0009253">
    <property type="term" value="P:peptidoglycan catabolic process"/>
    <property type="evidence" value="ECO:0007669"/>
    <property type="project" value="InterPro"/>
</dbReference>
<dbReference type="SUPFAM" id="SSF69360">
    <property type="entry name" value="Cell wall binding repeat"/>
    <property type="match status" value="1"/>
</dbReference>
<dbReference type="Proteomes" id="UP000585749">
    <property type="component" value="Unassembled WGS sequence"/>
</dbReference>
<evidence type="ECO:0000313" key="8">
    <source>
        <dbReference type="Proteomes" id="UP000585749"/>
    </source>
</evidence>
<keyword evidence="4" id="KW-0732">Signal</keyword>
<dbReference type="SUPFAM" id="SSF51445">
    <property type="entry name" value="(Trans)glycosidases"/>
    <property type="match status" value="1"/>
</dbReference>
<reference evidence="6 7" key="1">
    <citation type="submission" date="2016-08" db="EMBL/GenBank/DDBJ databases">
        <authorList>
            <person name="Varghese N."/>
            <person name="Submissions Spin"/>
        </authorList>
    </citation>
    <scope>NUCLEOTIDE SEQUENCE [LARGE SCALE GENOMIC DNA]</scope>
    <source>
        <strain evidence="6 7">R-53116</strain>
    </source>
</reference>
<feature type="signal peptide" evidence="4">
    <location>
        <begin position="1"/>
        <end position="20"/>
    </location>
</feature>
<dbReference type="Gene3D" id="3.20.20.80">
    <property type="entry name" value="Glycosidases"/>
    <property type="match status" value="1"/>
</dbReference>
<dbReference type="Pfam" id="PF01183">
    <property type="entry name" value="Glyco_hydro_25"/>
    <property type="match status" value="1"/>
</dbReference>
<dbReference type="SMART" id="SM00641">
    <property type="entry name" value="Glyco_25"/>
    <property type="match status" value="1"/>
</dbReference>
<dbReference type="InterPro" id="IPR017853">
    <property type="entry name" value="GH"/>
</dbReference>
<evidence type="ECO:0000256" key="3">
    <source>
        <dbReference type="ARBA" id="ARBA00023295"/>
    </source>
</evidence>
<name>A0A4Y4G9K7_WEIHE</name>
<keyword evidence="7" id="KW-1185">Reference proteome</keyword>
<organism evidence="5 8">
    <name type="scientific">Weissella hellenica</name>
    <dbReference type="NCBI Taxonomy" id="46256"/>
    <lineage>
        <taxon>Bacteria</taxon>
        <taxon>Bacillati</taxon>
        <taxon>Bacillota</taxon>
        <taxon>Bacilli</taxon>
        <taxon>Lactobacillales</taxon>
        <taxon>Lactobacillaceae</taxon>
        <taxon>Weissella</taxon>
    </lineage>
</organism>
<sequence length="447" mass="51645">MIAATSIVSMYALSTNYVTANSVPSITAGEANKPRMDLVDVSSWNKALSVTDFQKMKAHGVRGVIVKLTEGNYYVSPVAAAQISNARAAGLIVSAYHYAKYRSPQEATQEADYFANQVQKLGLPTTTVLANDLEDSQTQTGNVTNNALAFRDRLTALGYQRQMLYTAPYYITQTQLDVNLFGNRNICMASYPYNPTSDNLWHQQYGAWQWNSNTNFPGVTGVFDVSVDYGSKFLEEHTTTSHQAMQPKPVEKKESLHYQGYIDDGTAWRWYEKGRLFTGFRFYRGAYYWFKNGVRQVNQWESAWGNRYYVGFDGRAVQGLQTINKKQYYFGNNGTFYLRTNQKVTINNQQFIANKQGALTKVNTKRQGYLNTSQGWRWFENDHLFTGFRFYMGAYYWFEKGVRQENKWKSVWGYRYYVGPDGRTVQGHRKINGHWYYFGNDHTFYLR</sequence>
<proteinExistence type="inferred from homology"/>
<keyword evidence="3" id="KW-0326">Glycosidase</keyword>
<gene>
    <name evidence="6" type="ORF">GA0061075_11610</name>
    <name evidence="5" type="ORF">HF960_08490</name>
</gene>
<dbReference type="EMBL" id="FMAW01000016">
    <property type="protein sequence ID" value="SCC10091.1"/>
    <property type="molecule type" value="Genomic_DNA"/>
</dbReference>
<dbReference type="Proteomes" id="UP000182448">
    <property type="component" value="Unassembled WGS sequence"/>
</dbReference>
<dbReference type="RefSeq" id="WP_074427967.1">
    <property type="nucleotide sequence ID" value="NZ_BJEG01000016.1"/>
</dbReference>
<feature type="chain" id="PRO_5039620709" evidence="4">
    <location>
        <begin position="21"/>
        <end position="447"/>
    </location>
</feature>
<dbReference type="PROSITE" id="PS51904">
    <property type="entry name" value="GLYCOSYL_HYDROL_F25_2"/>
    <property type="match status" value="1"/>
</dbReference>
<dbReference type="InterPro" id="IPR002053">
    <property type="entry name" value="Glyco_hydro_25"/>
</dbReference>
<comment type="caution">
    <text evidence="5">The sequence shown here is derived from an EMBL/GenBank/DDBJ whole genome shotgun (WGS) entry which is preliminary data.</text>
</comment>
<dbReference type="InterPro" id="IPR018077">
    <property type="entry name" value="Glyco_hydro_fam25_subgr"/>
</dbReference>
<dbReference type="Gene3D" id="2.10.270.10">
    <property type="entry name" value="Cholin Binding"/>
    <property type="match status" value="2"/>
</dbReference>
<evidence type="ECO:0000256" key="2">
    <source>
        <dbReference type="ARBA" id="ARBA00022801"/>
    </source>
</evidence>
<keyword evidence="2" id="KW-0378">Hydrolase</keyword>
<accession>A0A4Y4G9K7</accession>
<dbReference type="EMBL" id="JAAXPM010000016">
    <property type="protein sequence ID" value="NKY67678.1"/>
    <property type="molecule type" value="Genomic_DNA"/>
</dbReference>
<comment type="similarity">
    <text evidence="1">Belongs to the glycosyl hydrolase 25 family.</text>
</comment>
<evidence type="ECO:0000256" key="4">
    <source>
        <dbReference type="SAM" id="SignalP"/>
    </source>
</evidence>
<evidence type="ECO:0000313" key="7">
    <source>
        <dbReference type="Proteomes" id="UP000182448"/>
    </source>
</evidence>
<evidence type="ECO:0000313" key="6">
    <source>
        <dbReference type="EMBL" id="SCC10091.1"/>
    </source>
</evidence>
<evidence type="ECO:0000256" key="1">
    <source>
        <dbReference type="ARBA" id="ARBA00010646"/>
    </source>
</evidence>
<dbReference type="GO" id="GO:0016998">
    <property type="term" value="P:cell wall macromolecule catabolic process"/>
    <property type="evidence" value="ECO:0007669"/>
    <property type="project" value="InterPro"/>
</dbReference>
<dbReference type="PANTHER" id="PTHR34135:SF2">
    <property type="entry name" value="LYSOZYME"/>
    <property type="match status" value="1"/>
</dbReference>